<dbReference type="OrthoDB" id="432970at2759"/>
<dbReference type="GeneID" id="27701157"/>
<protein>
    <submittedName>
        <fullName evidence="1">Uncharacterized protein</fullName>
    </submittedName>
</protein>
<keyword evidence="2" id="KW-1185">Reference proteome</keyword>
<organism evidence="1 2">
    <name type="scientific">Cladophialophora bantiana (strain ATCC 10958 / CBS 173.52 / CDC B-1940 / NIH 8579)</name>
    <name type="common">Xylohypha bantiana</name>
    <dbReference type="NCBI Taxonomy" id="1442370"/>
    <lineage>
        <taxon>Eukaryota</taxon>
        <taxon>Fungi</taxon>
        <taxon>Dikarya</taxon>
        <taxon>Ascomycota</taxon>
        <taxon>Pezizomycotina</taxon>
        <taxon>Eurotiomycetes</taxon>
        <taxon>Chaetothyriomycetidae</taxon>
        <taxon>Chaetothyriales</taxon>
        <taxon>Herpotrichiellaceae</taxon>
        <taxon>Cladophialophora</taxon>
    </lineage>
</organism>
<sequence length="118" mass="13479">MELLQLRDVSPEAYPRRLLGGECLTVSLLFGFSLIQYWTNATVFSPFPEALGQSMSEAGGGQARLVIVWKRADMGEVRFDAEHLAHFVYSMYLRMFEHDNLTALSFQTADRLSLLWFP</sequence>
<dbReference type="RefSeq" id="XP_016618002.1">
    <property type="nucleotide sequence ID" value="XM_016765957.1"/>
</dbReference>
<dbReference type="AlphaFoldDB" id="A0A0D2HDD5"/>
<dbReference type="HOGENOM" id="CLU_2072874_0_0_1"/>
<evidence type="ECO:0000313" key="1">
    <source>
        <dbReference type="EMBL" id="KIW91333.1"/>
    </source>
</evidence>
<name>A0A0D2HDD5_CLAB1</name>
<evidence type="ECO:0000313" key="2">
    <source>
        <dbReference type="Proteomes" id="UP000053789"/>
    </source>
</evidence>
<reference evidence="1" key="1">
    <citation type="submission" date="2015-01" db="EMBL/GenBank/DDBJ databases">
        <title>The Genome Sequence of Cladophialophora bantiana CBS 173.52.</title>
        <authorList>
            <consortium name="The Broad Institute Genomics Platform"/>
            <person name="Cuomo C."/>
            <person name="de Hoog S."/>
            <person name="Gorbushina A."/>
            <person name="Stielow B."/>
            <person name="Teixiera M."/>
            <person name="Abouelleil A."/>
            <person name="Chapman S.B."/>
            <person name="Priest M."/>
            <person name="Young S.K."/>
            <person name="Wortman J."/>
            <person name="Nusbaum C."/>
            <person name="Birren B."/>
        </authorList>
    </citation>
    <scope>NUCLEOTIDE SEQUENCE [LARGE SCALE GENOMIC DNA]</scope>
    <source>
        <strain evidence="1">CBS 173.52</strain>
    </source>
</reference>
<accession>A0A0D2HDD5</accession>
<dbReference type="EMBL" id="KN846991">
    <property type="protein sequence ID" value="KIW91333.1"/>
    <property type="molecule type" value="Genomic_DNA"/>
</dbReference>
<dbReference type="VEuPathDB" id="FungiDB:Z519_08229"/>
<dbReference type="Proteomes" id="UP000053789">
    <property type="component" value="Unassembled WGS sequence"/>
</dbReference>
<gene>
    <name evidence="1" type="ORF">Z519_08229</name>
</gene>
<proteinExistence type="predicted"/>